<reference evidence="10 11" key="1">
    <citation type="submission" date="2017-10" db="EMBL/GenBank/DDBJ databases">
        <title>Two draft genome sequences of Pusillimonas sp. strains isolated from a nitrate- and radionuclide-contaminated groundwater in Russia.</title>
        <authorList>
            <person name="Grouzdev D.S."/>
            <person name="Tourova T.P."/>
            <person name="Goeva M.A."/>
            <person name="Babich T.L."/>
            <person name="Sokolova D.S."/>
            <person name="Abdullin R."/>
            <person name="Poltaraus A.B."/>
            <person name="Toshchakov S.V."/>
            <person name="Nazina T.N."/>
        </authorList>
    </citation>
    <scope>NUCLEOTIDE SEQUENCE [LARGE SCALE GENOMIC DNA]</scope>
    <source>
        <strain evidence="10 11">JR1/69-3-13</strain>
    </source>
</reference>
<evidence type="ECO:0000256" key="1">
    <source>
        <dbReference type="ARBA" id="ARBA00001946"/>
    </source>
</evidence>
<evidence type="ECO:0000259" key="9">
    <source>
        <dbReference type="Pfam" id="PF01850"/>
    </source>
</evidence>
<dbReference type="RefSeq" id="WP_102073307.1">
    <property type="nucleotide sequence ID" value="NZ_PDNW01000004.1"/>
</dbReference>
<organism evidence="10 11">
    <name type="scientific">Pollutimonas subterranea</name>
    <dbReference type="NCBI Taxonomy" id="2045210"/>
    <lineage>
        <taxon>Bacteria</taxon>
        <taxon>Pseudomonadati</taxon>
        <taxon>Pseudomonadota</taxon>
        <taxon>Betaproteobacteria</taxon>
        <taxon>Burkholderiales</taxon>
        <taxon>Alcaligenaceae</taxon>
        <taxon>Pollutimonas</taxon>
    </lineage>
</organism>
<keyword evidence="6 8" id="KW-0460">Magnesium</keyword>
<dbReference type="InterPro" id="IPR002716">
    <property type="entry name" value="PIN_dom"/>
</dbReference>
<keyword evidence="5 8" id="KW-0378">Hydrolase</keyword>
<dbReference type="Gene3D" id="3.40.50.1010">
    <property type="entry name" value="5'-nuclease"/>
    <property type="match status" value="1"/>
</dbReference>
<dbReference type="EMBL" id="PDNW01000004">
    <property type="protein sequence ID" value="PLC50760.1"/>
    <property type="molecule type" value="Genomic_DNA"/>
</dbReference>
<evidence type="ECO:0000256" key="6">
    <source>
        <dbReference type="ARBA" id="ARBA00022842"/>
    </source>
</evidence>
<dbReference type="HAMAP" id="MF_00265">
    <property type="entry name" value="VapC_Nob1"/>
    <property type="match status" value="1"/>
</dbReference>
<dbReference type="Pfam" id="PF01850">
    <property type="entry name" value="PIN"/>
    <property type="match status" value="1"/>
</dbReference>
<evidence type="ECO:0000256" key="7">
    <source>
        <dbReference type="ARBA" id="ARBA00038093"/>
    </source>
</evidence>
<evidence type="ECO:0000313" key="10">
    <source>
        <dbReference type="EMBL" id="PLC50760.1"/>
    </source>
</evidence>
<comment type="cofactor">
    <cofactor evidence="1 8">
        <name>Mg(2+)</name>
        <dbReference type="ChEBI" id="CHEBI:18420"/>
    </cofactor>
</comment>
<dbReference type="SUPFAM" id="SSF88723">
    <property type="entry name" value="PIN domain-like"/>
    <property type="match status" value="1"/>
</dbReference>
<keyword evidence="2 8" id="KW-1277">Toxin-antitoxin system</keyword>
<dbReference type="OrthoDB" id="9804823at2"/>
<evidence type="ECO:0000256" key="8">
    <source>
        <dbReference type="HAMAP-Rule" id="MF_00265"/>
    </source>
</evidence>
<dbReference type="GO" id="GO:0016787">
    <property type="term" value="F:hydrolase activity"/>
    <property type="evidence" value="ECO:0007669"/>
    <property type="project" value="UniProtKB-KW"/>
</dbReference>
<feature type="binding site" evidence="8">
    <location>
        <position position="102"/>
    </location>
    <ligand>
        <name>Mg(2+)</name>
        <dbReference type="ChEBI" id="CHEBI:18420"/>
    </ligand>
</feature>
<protein>
    <recommendedName>
        <fullName evidence="8">Ribonuclease VapC</fullName>
        <shortName evidence="8">RNase VapC</shortName>
        <ecNumber evidence="8">3.1.-.-</ecNumber>
    </recommendedName>
    <alternativeName>
        <fullName evidence="8">Toxin VapC</fullName>
    </alternativeName>
</protein>
<keyword evidence="8" id="KW-0800">Toxin</keyword>
<comment type="similarity">
    <text evidence="7 8">Belongs to the PINc/VapC protein family.</text>
</comment>
<evidence type="ECO:0000256" key="3">
    <source>
        <dbReference type="ARBA" id="ARBA00022722"/>
    </source>
</evidence>
<keyword evidence="3 8" id="KW-0540">Nuclease</keyword>
<dbReference type="GO" id="GO:0004540">
    <property type="term" value="F:RNA nuclease activity"/>
    <property type="evidence" value="ECO:0007669"/>
    <property type="project" value="InterPro"/>
</dbReference>
<dbReference type="EC" id="3.1.-.-" evidence="8"/>
<dbReference type="InterPro" id="IPR022907">
    <property type="entry name" value="VapC_family"/>
</dbReference>
<dbReference type="PANTHER" id="PTHR33653:SF1">
    <property type="entry name" value="RIBONUCLEASE VAPC2"/>
    <property type="match status" value="1"/>
</dbReference>
<feature type="binding site" evidence="8">
    <location>
        <position position="6"/>
    </location>
    <ligand>
        <name>Mg(2+)</name>
        <dbReference type="ChEBI" id="CHEBI:18420"/>
    </ligand>
</feature>
<accession>A0A2N4U6W9</accession>
<feature type="domain" description="PIN" evidence="9">
    <location>
        <begin position="3"/>
        <end position="121"/>
    </location>
</feature>
<comment type="caution">
    <text evidence="10">The sequence shown here is derived from an EMBL/GenBank/DDBJ whole genome shotgun (WGS) entry which is preliminary data.</text>
</comment>
<dbReference type="InterPro" id="IPR029060">
    <property type="entry name" value="PIN-like_dom_sf"/>
</dbReference>
<dbReference type="GO" id="GO:0090729">
    <property type="term" value="F:toxin activity"/>
    <property type="evidence" value="ECO:0007669"/>
    <property type="project" value="UniProtKB-KW"/>
</dbReference>
<gene>
    <name evidence="8" type="primary">vapC</name>
    <name evidence="10" type="ORF">CR159_07130</name>
</gene>
<dbReference type="PANTHER" id="PTHR33653">
    <property type="entry name" value="RIBONUCLEASE VAPC2"/>
    <property type="match status" value="1"/>
</dbReference>
<dbReference type="GO" id="GO:0000287">
    <property type="term" value="F:magnesium ion binding"/>
    <property type="evidence" value="ECO:0007669"/>
    <property type="project" value="UniProtKB-UniRule"/>
</dbReference>
<evidence type="ECO:0000256" key="5">
    <source>
        <dbReference type="ARBA" id="ARBA00022801"/>
    </source>
</evidence>
<evidence type="ECO:0000256" key="2">
    <source>
        <dbReference type="ARBA" id="ARBA00022649"/>
    </source>
</evidence>
<sequence length="138" mass="15333">MSYLVDTNVLSELKRKAPNPDVLAWFTARPASTLYLSALTFGEIRKGIEGVSHIERRQLLVDWLETELTAFFIGRVLPVNIAVADRWGRMVAAAGRPLPAIDSLLAATALEHDLVLVTRNIKDFDGLGLTLINPWLPR</sequence>
<keyword evidence="11" id="KW-1185">Reference proteome</keyword>
<evidence type="ECO:0000313" key="11">
    <source>
        <dbReference type="Proteomes" id="UP000234190"/>
    </source>
</evidence>
<evidence type="ECO:0000256" key="4">
    <source>
        <dbReference type="ARBA" id="ARBA00022723"/>
    </source>
</evidence>
<proteinExistence type="inferred from homology"/>
<dbReference type="AlphaFoldDB" id="A0A2N4U6W9"/>
<dbReference type="Proteomes" id="UP000234190">
    <property type="component" value="Unassembled WGS sequence"/>
</dbReference>
<name>A0A2N4U6W9_9BURK</name>
<keyword evidence="4 8" id="KW-0479">Metal-binding</keyword>
<dbReference type="CDD" id="cd18746">
    <property type="entry name" value="PIN_VapC4-5_FitB-like"/>
    <property type="match status" value="1"/>
</dbReference>
<comment type="function">
    <text evidence="8">Toxic component of a toxin-antitoxin (TA) system. An RNase.</text>
</comment>
<dbReference type="InterPro" id="IPR050556">
    <property type="entry name" value="Type_II_TA_system_RNase"/>
</dbReference>